<keyword evidence="10" id="KW-1185">Reference proteome</keyword>
<dbReference type="InterPro" id="IPR012132">
    <property type="entry name" value="GMC_OxRdtase"/>
</dbReference>
<feature type="domain" description="Glucose-methanol-choline oxidoreductase N-terminal" evidence="7">
    <location>
        <begin position="80"/>
        <end position="376"/>
    </location>
</feature>
<dbReference type="Pfam" id="PF05199">
    <property type="entry name" value="GMC_oxred_C"/>
    <property type="match status" value="1"/>
</dbReference>
<evidence type="ECO:0000259" key="8">
    <source>
        <dbReference type="Pfam" id="PF05199"/>
    </source>
</evidence>
<evidence type="ECO:0000313" key="10">
    <source>
        <dbReference type="Proteomes" id="UP000475862"/>
    </source>
</evidence>
<dbReference type="InterPro" id="IPR000172">
    <property type="entry name" value="GMC_OxRdtase_N"/>
</dbReference>
<dbReference type="GO" id="GO:0050660">
    <property type="term" value="F:flavin adenine dinucleotide binding"/>
    <property type="evidence" value="ECO:0007669"/>
    <property type="project" value="InterPro"/>
</dbReference>
<evidence type="ECO:0000256" key="5">
    <source>
        <dbReference type="PIRSR" id="PIRSR000137-2"/>
    </source>
</evidence>
<dbReference type="Gene3D" id="3.50.50.60">
    <property type="entry name" value="FAD/NAD(P)-binding domain"/>
    <property type="match status" value="1"/>
</dbReference>
<protein>
    <recommendedName>
        <fullName evidence="11">Glucose-methanol-choline oxidoreductase N-terminal domain-containing protein</fullName>
    </recommendedName>
</protein>
<dbReference type="PANTHER" id="PTHR11552">
    <property type="entry name" value="GLUCOSE-METHANOL-CHOLINE GMC OXIDOREDUCTASE"/>
    <property type="match status" value="1"/>
</dbReference>
<evidence type="ECO:0000256" key="6">
    <source>
        <dbReference type="SAM" id="Phobius"/>
    </source>
</evidence>
<dbReference type="SUPFAM" id="SSF51905">
    <property type="entry name" value="FAD/NAD(P)-binding domain"/>
    <property type="match status" value="1"/>
</dbReference>
<gene>
    <name evidence="9" type="ORF">AGLY_005698</name>
</gene>
<evidence type="ECO:0000313" key="9">
    <source>
        <dbReference type="EMBL" id="KAE9538599.1"/>
    </source>
</evidence>
<dbReference type="Proteomes" id="UP000475862">
    <property type="component" value="Unassembled WGS sequence"/>
</dbReference>
<evidence type="ECO:0000256" key="2">
    <source>
        <dbReference type="ARBA" id="ARBA00010790"/>
    </source>
</evidence>
<dbReference type="GO" id="GO:0016614">
    <property type="term" value="F:oxidoreductase activity, acting on CH-OH group of donors"/>
    <property type="evidence" value="ECO:0007669"/>
    <property type="project" value="InterPro"/>
</dbReference>
<comment type="cofactor">
    <cofactor evidence="1 5">
        <name>FAD</name>
        <dbReference type="ChEBI" id="CHEBI:57692"/>
    </cofactor>
</comment>
<keyword evidence="6" id="KW-1133">Transmembrane helix</keyword>
<dbReference type="OrthoDB" id="269227at2759"/>
<feature type="transmembrane region" description="Helical" evidence="6">
    <location>
        <begin position="36"/>
        <end position="56"/>
    </location>
</feature>
<evidence type="ECO:0008006" key="11">
    <source>
        <dbReference type="Google" id="ProtNLM"/>
    </source>
</evidence>
<dbReference type="Gene3D" id="3.30.560.10">
    <property type="entry name" value="Glucose Oxidase, domain 3"/>
    <property type="match status" value="1"/>
</dbReference>
<comment type="similarity">
    <text evidence="2">Belongs to the GMC oxidoreductase family.</text>
</comment>
<feature type="binding site" evidence="5">
    <location>
        <position position="300"/>
    </location>
    <ligand>
        <name>FAD</name>
        <dbReference type="ChEBI" id="CHEBI:57692"/>
    </ligand>
</feature>
<sequence>MYIVDSTSIHHIKWYIDSYYYFEKFLLKKLQYQQLVLNKISMFFKILFILLSIIFIKLNAIKYPNDFAPNLLSEDYAINFDFIIVGAGSAGSIVAARLSEICEWNILLLEAGGDPPESSEIPLKWSLALNTEYDWKFLTEKEDNLFKGLDGEVCHIPRGCMLGGSSSMNVMLHIRGTKFDFDEWEKMGCTGWDFNSALPYFIKSESFTDTTRLDPTFHGNCGPLTVSPFESPDPAIQTISQAAELMGLTNVKDLNKIDRTVGYAMSDSTTQNGMRCSTLKAFLIPNSGRPNLFVAKYIRVTKILIENKKAIGVEFVTKTGEFKTVNCTKEVILCAGVVMSPQILMFSGIGPADHLKEMCIDVVTDLPVGHNYQDHIAFFGLVLSDRKDRPISKIAEESIKLRKDTFDLISKGISTMGLTGLISFVDTKRASGNPDIEIMKIRYSYNTTKTLNTFRNMFGFSDEMASVYNELNMKSDIILMIPISNLITKTGRILLSSKDPLASPKIIANYLSDQEEIDTMVKGIEFVVEMCKKKPMTDAGYVFEEIVFPNCEANCKWGTTDYWKCAIKNVATSIFHSVGTNKMGAISDKTAVVDPFLKVIGIDGLRVIDSSTMPALVSCNTNAATMMIAEKGSDIIKNQYGK</sequence>
<dbReference type="PANTHER" id="PTHR11552:SF147">
    <property type="entry name" value="CHOLINE DEHYDROGENASE, MITOCHONDRIAL"/>
    <property type="match status" value="1"/>
</dbReference>
<evidence type="ECO:0000256" key="3">
    <source>
        <dbReference type="ARBA" id="ARBA00022630"/>
    </source>
</evidence>
<dbReference type="InterPro" id="IPR036188">
    <property type="entry name" value="FAD/NAD-bd_sf"/>
</dbReference>
<comment type="caution">
    <text evidence="9">The sequence shown here is derived from an EMBL/GenBank/DDBJ whole genome shotgun (WGS) entry which is preliminary data.</text>
</comment>
<evidence type="ECO:0000259" key="7">
    <source>
        <dbReference type="Pfam" id="PF00732"/>
    </source>
</evidence>
<name>A0A6G0TTH8_APHGL</name>
<evidence type="ECO:0000256" key="4">
    <source>
        <dbReference type="ARBA" id="ARBA00022827"/>
    </source>
</evidence>
<keyword evidence="6" id="KW-0812">Transmembrane</keyword>
<evidence type="ECO:0000256" key="1">
    <source>
        <dbReference type="ARBA" id="ARBA00001974"/>
    </source>
</evidence>
<keyword evidence="4 5" id="KW-0274">FAD</keyword>
<proteinExistence type="inferred from homology"/>
<dbReference type="Pfam" id="PF00732">
    <property type="entry name" value="GMC_oxred_N"/>
    <property type="match status" value="1"/>
</dbReference>
<dbReference type="AlphaFoldDB" id="A0A6G0TTH8"/>
<feature type="domain" description="Glucose-methanol-choline oxidoreductase C-terminal" evidence="8">
    <location>
        <begin position="489"/>
        <end position="629"/>
    </location>
</feature>
<dbReference type="EMBL" id="VYZN01000016">
    <property type="protein sequence ID" value="KAE9538599.1"/>
    <property type="molecule type" value="Genomic_DNA"/>
</dbReference>
<dbReference type="InterPro" id="IPR007867">
    <property type="entry name" value="GMC_OxRtase_C"/>
</dbReference>
<dbReference type="SUPFAM" id="SSF54373">
    <property type="entry name" value="FAD-linked reductases, C-terminal domain"/>
    <property type="match status" value="1"/>
</dbReference>
<keyword evidence="3" id="KW-0285">Flavoprotein</keyword>
<dbReference type="PIRSF" id="PIRSF000137">
    <property type="entry name" value="Alcohol_oxidase"/>
    <property type="match status" value="1"/>
</dbReference>
<keyword evidence="6" id="KW-0472">Membrane</keyword>
<accession>A0A6G0TTH8</accession>
<organism evidence="9 10">
    <name type="scientific">Aphis glycines</name>
    <name type="common">Soybean aphid</name>
    <dbReference type="NCBI Taxonomy" id="307491"/>
    <lineage>
        <taxon>Eukaryota</taxon>
        <taxon>Metazoa</taxon>
        <taxon>Ecdysozoa</taxon>
        <taxon>Arthropoda</taxon>
        <taxon>Hexapoda</taxon>
        <taxon>Insecta</taxon>
        <taxon>Pterygota</taxon>
        <taxon>Neoptera</taxon>
        <taxon>Paraneoptera</taxon>
        <taxon>Hemiptera</taxon>
        <taxon>Sternorrhyncha</taxon>
        <taxon>Aphidomorpha</taxon>
        <taxon>Aphidoidea</taxon>
        <taxon>Aphididae</taxon>
        <taxon>Aphidini</taxon>
        <taxon>Aphis</taxon>
        <taxon>Aphis</taxon>
    </lineage>
</organism>
<reference evidence="9 10" key="1">
    <citation type="submission" date="2019-08" db="EMBL/GenBank/DDBJ databases">
        <title>The genome of the soybean aphid Biotype 1, its phylome, world population structure and adaptation to the North American continent.</title>
        <authorList>
            <person name="Giordano R."/>
            <person name="Donthu R.K."/>
            <person name="Hernandez A.G."/>
            <person name="Wright C.L."/>
            <person name="Zimin A.V."/>
        </authorList>
    </citation>
    <scope>NUCLEOTIDE SEQUENCE [LARGE SCALE GENOMIC DNA]</scope>
    <source>
        <tissue evidence="9">Whole aphids</tissue>
    </source>
</reference>